<protein>
    <recommendedName>
        <fullName evidence="2">Bacteriophage T5 Orf172 DNA-binding domain-containing protein</fullName>
    </recommendedName>
</protein>
<evidence type="ECO:0000259" key="2">
    <source>
        <dbReference type="Pfam" id="PF10544"/>
    </source>
</evidence>
<comment type="caution">
    <text evidence="3">The sequence shown here is derived from an EMBL/GenBank/DDBJ whole genome shotgun (WGS) entry which is preliminary data.</text>
</comment>
<reference evidence="3 4" key="1">
    <citation type="submission" date="2024-05" db="EMBL/GenBank/DDBJ databases">
        <title>A draft genome resource for the thread blight pathogen Marasmius tenuissimus strain MS-2.</title>
        <authorList>
            <person name="Yulfo-Soto G.E."/>
            <person name="Baruah I.K."/>
            <person name="Amoako-Attah I."/>
            <person name="Bukari Y."/>
            <person name="Meinhardt L.W."/>
            <person name="Bailey B.A."/>
            <person name="Cohen S.P."/>
        </authorList>
    </citation>
    <scope>NUCLEOTIDE SEQUENCE [LARGE SCALE GENOMIC DNA]</scope>
    <source>
        <strain evidence="3 4">MS-2</strain>
    </source>
</reference>
<proteinExistence type="predicted"/>
<feature type="region of interest" description="Disordered" evidence="1">
    <location>
        <begin position="160"/>
        <end position="181"/>
    </location>
</feature>
<evidence type="ECO:0000313" key="4">
    <source>
        <dbReference type="Proteomes" id="UP001437256"/>
    </source>
</evidence>
<sequence>MKCLVDALQENSLAYGEPGKRKPTPRTNPLWAPGGPNFVVVTASLKIAPANPREPEKQVVRRYSQAIVVVAINGEVNNDVDLKQVQKGQGILGRLARPFAQPGLLFTINHHHHRAPQIPLTASLSALFDIPGPEARIKRCRERVKASQVDLRGLLAQPLALHHQPPSPSPPHPSDRFSLLSSTSQDLKQECRVWEKVQVNVHRASPTTASAYPSKMNDCAPALTSISQNYPPLLEHHFSTLNGYPSTLNGKPPTSNNYPPILEPLNSYAPALNDSSVFLSISDDYPPISDPHPSAFNGYPPTYDHLTISNPFPSTSNGCPSTSNKCPPILEPLLTLKDCVPASSDYTSTSSGHLSTSDDHTPILNPYPSTLSASPPVINAYPLTSNAYAYPSQTLPVDYAYSGNEHRGLCPIAYGQYSAADSNGGTDPPPVLLYSQTAPRPPTPILNDSCRCRPLFTYEPLDTQRSRSSILSPTARPKLRHSDLQPWEWVSSAMALKVERFLGIPLRKLSMPMLEGPGCIYCFQIDKPSKFLNTGFFKVGRTTNIEKREIQWRRQCHSQRQEWYDPINVDHCHLIGKSHASPNGFMLTTHLERLVHLKLQQICVAWPRDACNDCLKKHREIYELELIGRYTVARKIVPLIKEVAILVSEAIRFKK</sequence>
<dbReference type="Proteomes" id="UP001437256">
    <property type="component" value="Unassembled WGS sequence"/>
</dbReference>
<dbReference type="Pfam" id="PF10544">
    <property type="entry name" value="T5orf172"/>
    <property type="match status" value="1"/>
</dbReference>
<organism evidence="3 4">
    <name type="scientific">Marasmius tenuissimus</name>
    <dbReference type="NCBI Taxonomy" id="585030"/>
    <lineage>
        <taxon>Eukaryota</taxon>
        <taxon>Fungi</taxon>
        <taxon>Dikarya</taxon>
        <taxon>Basidiomycota</taxon>
        <taxon>Agaricomycotina</taxon>
        <taxon>Agaricomycetes</taxon>
        <taxon>Agaricomycetidae</taxon>
        <taxon>Agaricales</taxon>
        <taxon>Marasmiineae</taxon>
        <taxon>Marasmiaceae</taxon>
        <taxon>Marasmius</taxon>
    </lineage>
</organism>
<evidence type="ECO:0000256" key="1">
    <source>
        <dbReference type="SAM" id="MobiDB-lite"/>
    </source>
</evidence>
<dbReference type="PANTHER" id="PTHR28094">
    <property type="entry name" value="MEIOTICALLY UP-REGULATED GENE 113 PROTEIN"/>
    <property type="match status" value="1"/>
</dbReference>
<dbReference type="InterPro" id="IPR018306">
    <property type="entry name" value="Phage_T5_Orf172_DNA-bd"/>
</dbReference>
<gene>
    <name evidence="3" type="ORF">AAF712_011636</name>
</gene>
<dbReference type="PANTHER" id="PTHR28094:SF1">
    <property type="entry name" value="MEIOTICALLY UP-REGULATED GENE 113 PROTEIN"/>
    <property type="match status" value="1"/>
</dbReference>
<keyword evidence="4" id="KW-1185">Reference proteome</keyword>
<name>A0ABR2ZK19_9AGAR</name>
<dbReference type="EMBL" id="JBBXMP010000132">
    <property type="protein sequence ID" value="KAL0061549.1"/>
    <property type="molecule type" value="Genomic_DNA"/>
</dbReference>
<feature type="domain" description="Bacteriophage T5 Orf172 DNA-binding" evidence="2">
    <location>
        <begin position="518"/>
        <end position="636"/>
    </location>
</feature>
<accession>A0ABR2ZK19</accession>
<evidence type="ECO:0000313" key="3">
    <source>
        <dbReference type="EMBL" id="KAL0061549.1"/>
    </source>
</evidence>
<dbReference type="InterPro" id="IPR053006">
    <property type="entry name" value="Meiosis_regulatory"/>
</dbReference>